<gene>
    <name evidence="1" type="ORF">PBRASI_LOCUS7466</name>
</gene>
<accession>A0A9N9CF24</accession>
<dbReference type="OrthoDB" id="2322855at2759"/>
<name>A0A9N9CF24_9GLOM</name>
<evidence type="ECO:0000313" key="1">
    <source>
        <dbReference type="EMBL" id="CAG8597616.1"/>
    </source>
</evidence>
<reference evidence="1" key="1">
    <citation type="submission" date="2021-06" db="EMBL/GenBank/DDBJ databases">
        <authorList>
            <person name="Kallberg Y."/>
            <person name="Tangrot J."/>
            <person name="Rosling A."/>
        </authorList>
    </citation>
    <scope>NUCLEOTIDE SEQUENCE</scope>
    <source>
        <strain evidence="1">BR232B</strain>
    </source>
</reference>
<protein>
    <submittedName>
        <fullName evidence="1">3889_t:CDS:1</fullName>
    </submittedName>
</protein>
<evidence type="ECO:0000313" key="2">
    <source>
        <dbReference type="Proteomes" id="UP000789739"/>
    </source>
</evidence>
<organism evidence="1 2">
    <name type="scientific">Paraglomus brasilianum</name>
    <dbReference type="NCBI Taxonomy" id="144538"/>
    <lineage>
        <taxon>Eukaryota</taxon>
        <taxon>Fungi</taxon>
        <taxon>Fungi incertae sedis</taxon>
        <taxon>Mucoromycota</taxon>
        <taxon>Glomeromycotina</taxon>
        <taxon>Glomeromycetes</taxon>
        <taxon>Paraglomerales</taxon>
        <taxon>Paraglomeraceae</taxon>
        <taxon>Paraglomus</taxon>
    </lineage>
</organism>
<comment type="caution">
    <text evidence="1">The sequence shown here is derived from an EMBL/GenBank/DDBJ whole genome shotgun (WGS) entry which is preliminary data.</text>
</comment>
<dbReference type="SUPFAM" id="SSF52980">
    <property type="entry name" value="Restriction endonuclease-like"/>
    <property type="match status" value="1"/>
</dbReference>
<dbReference type="AlphaFoldDB" id="A0A9N9CF24"/>
<dbReference type="Proteomes" id="UP000789739">
    <property type="component" value="Unassembled WGS sequence"/>
</dbReference>
<proteinExistence type="predicted"/>
<sequence length="310" mass="34600">MSMANASDNASDYRYRPYSYLPQRTTKKLKKTAYNTKLGLTPDVVESAKKSLFEFAQREEERMEPGSSEVVVQENVPLDDFLTYRKRDVRLPVRVYLCNGKIIINEIPTVVRAGVSALIKILMGNWNRRDLLYFDDATMILGPNTAKEPDSMVRLLRRPRPPPAQAMDRRGTAYPTMVIEIVLAVKLNEPCRDNTIAIIIALYLRTSLTPLIPVDIRSFGTAPPSHSHKNYVSNIMGVPPHLFTGVGLSDANNNSFPPCARAGIPAYQMNIPATELFDGDPTGVPTSAVGGFNLDLWELQFVAWQGFNLP</sequence>
<dbReference type="EMBL" id="CAJVPI010001150">
    <property type="protein sequence ID" value="CAG8597616.1"/>
    <property type="molecule type" value="Genomic_DNA"/>
</dbReference>
<dbReference type="InterPro" id="IPR011335">
    <property type="entry name" value="Restrct_endonuc-II-like"/>
</dbReference>
<keyword evidence="2" id="KW-1185">Reference proteome</keyword>
<dbReference type="GO" id="GO:0006302">
    <property type="term" value="P:double-strand break repair"/>
    <property type="evidence" value="ECO:0007669"/>
    <property type="project" value="UniProtKB-ARBA"/>
</dbReference>